<dbReference type="Pfam" id="PF12706">
    <property type="entry name" value="Lactamase_B_2"/>
    <property type="match status" value="1"/>
</dbReference>
<dbReference type="SUPFAM" id="SSF56281">
    <property type="entry name" value="Metallo-hydrolase/oxidoreductase"/>
    <property type="match status" value="1"/>
</dbReference>
<dbReference type="InterPro" id="IPR001279">
    <property type="entry name" value="Metallo-B-lactamas"/>
</dbReference>
<dbReference type="PANTHER" id="PTHR15032">
    <property type="entry name" value="N-ACYL-PHOSPHATIDYLETHANOLAMINE-HYDROLYZING PHOSPHOLIPASE D"/>
    <property type="match status" value="1"/>
</dbReference>
<dbReference type="AlphaFoldDB" id="A0A376AC64"/>
<organism evidence="2 3">
    <name type="scientific">Ciceribacter selenitireducens ATCC BAA-1503</name>
    <dbReference type="NCBI Taxonomy" id="1336235"/>
    <lineage>
        <taxon>Bacteria</taxon>
        <taxon>Pseudomonadati</taxon>
        <taxon>Pseudomonadota</taxon>
        <taxon>Alphaproteobacteria</taxon>
        <taxon>Hyphomicrobiales</taxon>
        <taxon>Rhizobiaceae</taxon>
        <taxon>Ciceribacter</taxon>
    </lineage>
</organism>
<gene>
    <name evidence="2" type="ORF">RHIZ70_1157</name>
</gene>
<dbReference type="EMBL" id="UEYP01000001">
    <property type="protein sequence ID" value="SSC65449.1"/>
    <property type="molecule type" value="Genomic_DNA"/>
</dbReference>
<dbReference type="InterPro" id="IPR036866">
    <property type="entry name" value="RibonucZ/Hydroxyglut_hydro"/>
</dbReference>
<name>A0A376AC64_9HYPH</name>
<evidence type="ECO:0000259" key="1">
    <source>
        <dbReference type="Pfam" id="PF12706"/>
    </source>
</evidence>
<evidence type="ECO:0000313" key="3">
    <source>
        <dbReference type="Proteomes" id="UP000254764"/>
    </source>
</evidence>
<dbReference type="Gene3D" id="3.60.15.10">
    <property type="entry name" value="Ribonuclease Z/Hydroxyacylglutathione hydrolase-like"/>
    <property type="match status" value="1"/>
</dbReference>
<keyword evidence="3" id="KW-1185">Reference proteome</keyword>
<dbReference type="GO" id="GO:0005737">
    <property type="term" value="C:cytoplasm"/>
    <property type="evidence" value="ECO:0007669"/>
    <property type="project" value="TreeGrafter"/>
</dbReference>
<dbReference type="STRING" id="1336235.GCA_000518785_01750"/>
<sequence length="332" mass="34970">MLSVALLGAALAGCHAVTTDSPHHPALLPPGLRSAGLALHHLNIASGLYVRRAEADDGLVMSRQEALAGLGTCGDSLTWLGHSTVLLRLGGVTILTDPVLPVGFSLESPLPHRHALAPLGLEDLPPIDVVLLSHGDYDHLHSPTLKVLATRFPKARIVLPDGLESHGEKAGFTTVEHPLVGETIVAGRARFTAFPAVHGTRRNLLAKLDGEAYVWDIRAAGRSALFVGDSAHGPIFGEIGGRNGPYDLALVPIGAFEPSPLVAGMHSTPEDAALILAELRATLGIGIHWGTFALSPEPLRAPADRFLAASDGNHRARVLRIGETLRLEPRGN</sequence>
<protein>
    <recommendedName>
        <fullName evidence="1">Metallo-beta-lactamase domain-containing protein</fullName>
    </recommendedName>
</protein>
<dbReference type="Proteomes" id="UP000254764">
    <property type="component" value="Unassembled WGS sequence"/>
</dbReference>
<evidence type="ECO:0000313" key="2">
    <source>
        <dbReference type="EMBL" id="SSC65449.1"/>
    </source>
</evidence>
<reference evidence="3" key="1">
    <citation type="submission" date="2018-07" db="EMBL/GenBank/DDBJ databases">
        <authorList>
            <person name="Peiro R."/>
            <person name="Begona"/>
            <person name="Cbmso G."/>
            <person name="Lopez M."/>
            <person name="Gonzalez S."/>
        </authorList>
    </citation>
    <scope>NUCLEOTIDE SEQUENCE [LARGE SCALE GENOMIC DNA]</scope>
</reference>
<accession>A0A376AC64</accession>
<dbReference type="PANTHER" id="PTHR15032:SF4">
    <property type="entry name" value="N-ACYL-PHOSPHATIDYLETHANOLAMINE-HYDROLYZING PHOSPHOLIPASE D"/>
    <property type="match status" value="1"/>
</dbReference>
<feature type="domain" description="Metallo-beta-lactamase" evidence="1">
    <location>
        <begin position="94"/>
        <end position="289"/>
    </location>
</feature>
<proteinExistence type="predicted"/>